<dbReference type="PROSITE" id="PS00211">
    <property type="entry name" value="ABC_TRANSPORTER_1"/>
    <property type="match status" value="1"/>
</dbReference>
<dbReference type="EMBL" id="JAGSOJ010000003">
    <property type="protein sequence ID" value="MCM1990996.1"/>
    <property type="molecule type" value="Genomic_DNA"/>
</dbReference>
<keyword evidence="6 7" id="KW-0472">Membrane</keyword>
<evidence type="ECO:0000313" key="11">
    <source>
        <dbReference type="Proteomes" id="UP001056429"/>
    </source>
</evidence>
<dbReference type="InterPro" id="IPR003439">
    <property type="entry name" value="ABC_transporter-like_ATP-bd"/>
</dbReference>
<evidence type="ECO:0000259" key="9">
    <source>
        <dbReference type="PROSITE" id="PS50929"/>
    </source>
</evidence>
<dbReference type="Gene3D" id="3.40.50.300">
    <property type="entry name" value="P-loop containing nucleotide triphosphate hydrolases"/>
    <property type="match status" value="1"/>
</dbReference>
<organism evidence="10 11">
    <name type="scientific">Oceanirhabdus seepicola</name>
    <dbReference type="NCBI Taxonomy" id="2828781"/>
    <lineage>
        <taxon>Bacteria</taxon>
        <taxon>Bacillati</taxon>
        <taxon>Bacillota</taxon>
        <taxon>Clostridia</taxon>
        <taxon>Eubacteriales</taxon>
        <taxon>Clostridiaceae</taxon>
        <taxon>Oceanirhabdus</taxon>
    </lineage>
</organism>
<dbReference type="PANTHER" id="PTHR43394">
    <property type="entry name" value="ATP-DEPENDENT PERMEASE MDL1, MITOCHONDRIAL"/>
    <property type="match status" value="1"/>
</dbReference>
<comment type="caution">
    <text evidence="10">The sequence shown here is derived from an EMBL/GenBank/DDBJ whole genome shotgun (WGS) entry which is preliminary data.</text>
</comment>
<dbReference type="InterPro" id="IPR036640">
    <property type="entry name" value="ABC1_TM_sf"/>
</dbReference>
<evidence type="ECO:0000256" key="5">
    <source>
        <dbReference type="ARBA" id="ARBA00022989"/>
    </source>
</evidence>
<protein>
    <submittedName>
        <fullName evidence="10">ABC transporter ATP-binding protein</fullName>
    </submittedName>
</protein>
<evidence type="ECO:0000256" key="6">
    <source>
        <dbReference type="ARBA" id="ARBA00023136"/>
    </source>
</evidence>
<reference evidence="10" key="1">
    <citation type="journal article" date="2021" name="mSystems">
        <title>Bacteria and Archaea Synergistically Convert Glycine Betaine to Biogenic Methane in the Formosa Cold Seep of the South China Sea.</title>
        <authorList>
            <person name="Li L."/>
            <person name="Zhang W."/>
            <person name="Zhang S."/>
            <person name="Song L."/>
            <person name="Sun Q."/>
            <person name="Zhang H."/>
            <person name="Xiang H."/>
            <person name="Dong X."/>
        </authorList>
    </citation>
    <scope>NUCLEOTIDE SEQUENCE</scope>
    <source>
        <strain evidence="10">ZWT</strain>
    </source>
</reference>
<evidence type="ECO:0000256" key="4">
    <source>
        <dbReference type="ARBA" id="ARBA00022840"/>
    </source>
</evidence>
<dbReference type="PROSITE" id="PS50929">
    <property type="entry name" value="ABC_TM1F"/>
    <property type="match status" value="1"/>
</dbReference>
<accession>A0A9J6P3T6</accession>
<evidence type="ECO:0000313" key="10">
    <source>
        <dbReference type="EMBL" id="MCM1990996.1"/>
    </source>
</evidence>
<keyword evidence="3" id="KW-0547">Nucleotide-binding</keyword>
<dbReference type="GO" id="GO:0016887">
    <property type="term" value="F:ATP hydrolysis activity"/>
    <property type="evidence" value="ECO:0007669"/>
    <property type="project" value="InterPro"/>
</dbReference>
<keyword evidence="11" id="KW-1185">Reference proteome</keyword>
<dbReference type="InterPro" id="IPR027417">
    <property type="entry name" value="P-loop_NTPase"/>
</dbReference>
<dbReference type="PANTHER" id="PTHR43394:SF1">
    <property type="entry name" value="ATP-BINDING CASSETTE SUB-FAMILY B MEMBER 10, MITOCHONDRIAL"/>
    <property type="match status" value="1"/>
</dbReference>
<dbReference type="InterPro" id="IPR011527">
    <property type="entry name" value="ABC1_TM_dom"/>
</dbReference>
<dbReference type="RefSeq" id="WP_250860106.1">
    <property type="nucleotide sequence ID" value="NZ_JAGSOJ010000003.1"/>
</dbReference>
<feature type="transmembrane region" description="Helical" evidence="7">
    <location>
        <begin position="65"/>
        <end position="86"/>
    </location>
</feature>
<evidence type="ECO:0000259" key="8">
    <source>
        <dbReference type="PROSITE" id="PS50893"/>
    </source>
</evidence>
<dbReference type="GO" id="GO:0005524">
    <property type="term" value="F:ATP binding"/>
    <property type="evidence" value="ECO:0007669"/>
    <property type="project" value="UniProtKB-KW"/>
</dbReference>
<keyword evidence="5 7" id="KW-1133">Transmembrane helix</keyword>
<feature type="transmembrane region" description="Helical" evidence="7">
    <location>
        <begin position="171"/>
        <end position="188"/>
    </location>
</feature>
<dbReference type="GO" id="GO:0015421">
    <property type="term" value="F:ABC-type oligopeptide transporter activity"/>
    <property type="evidence" value="ECO:0007669"/>
    <property type="project" value="TreeGrafter"/>
</dbReference>
<feature type="transmembrane region" description="Helical" evidence="7">
    <location>
        <begin position="142"/>
        <end position="165"/>
    </location>
</feature>
<dbReference type="InterPro" id="IPR039421">
    <property type="entry name" value="Type_1_exporter"/>
</dbReference>
<keyword evidence="2 7" id="KW-0812">Transmembrane</keyword>
<gene>
    <name evidence="10" type="ORF">KDK92_14790</name>
</gene>
<dbReference type="SMART" id="SM00382">
    <property type="entry name" value="AAA"/>
    <property type="match status" value="1"/>
</dbReference>
<sequence length="593" mass="67759">MINKKNNIYNIMLIIFKIFKKMPLLMFITFTIPFIGGVITFFTYTTQVEIINIIVSNSGEESWKVILSKVVHPLIIFTSIFAIQAISQALTNIFKNAMNTKVTLFFKSEIVDLMNKVDYEKFDDKEFCDKLERAKSVVGEHLVGIMQNLVSSISIFSSLLSIIWLAATSRYFIIVIVVVGMMVISLWLKLSTEVKVRKVGRELTFQGRMGDYLSNTLEDSNTIRELKIYNASNYFLDLWGGIITKQHRKRYDARRDEIRIGMIVTLVQTIAIFLVLLMLLNRINSSIEVTIGTISVLFMAMLSSGYKIMSLTWPLSKLYISSTKLYDLNEILKLKESLKEVKNLEEKKKDSLLPIEINSVNFKYISSNKNIINDLNLKIQKGEKIAIVGENGAGKSTLVKLILGQYKASNGEVLWNGKNKISSKPAVVFQNFIKFQLTLRENIALGNIEEYHNDEKIIETLKKCDLYDLYQELGGLDVTLGRLKDGGRQLSGGQWQKLAIARAVFKDADLLVFDEPTSAIDPNAELEIFNKLMKICKDKTGVFISHRFGWAKNADRIIVMDRGEIIEMGSHEELIQLKGNYYNMYNLQSSWYR</sequence>
<evidence type="ECO:0000256" key="3">
    <source>
        <dbReference type="ARBA" id="ARBA00022741"/>
    </source>
</evidence>
<proteinExistence type="predicted"/>
<reference evidence="10" key="2">
    <citation type="submission" date="2021-04" db="EMBL/GenBank/DDBJ databases">
        <authorList>
            <person name="Dong X."/>
        </authorList>
    </citation>
    <scope>NUCLEOTIDE SEQUENCE</scope>
    <source>
        <strain evidence="10">ZWT</strain>
    </source>
</reference>
<feature type="transmembrane region" description="Helical" evidence="7">
    <location>
        <begin position="258"/>
        <end position="280"/>
    </location>
</feature>
<dbReference type="SUPFAM" id="SSF90123">
    <property type="entry name" value="ABC transporter transmembrane region"/>
    <property type="match status" value="1"/>
</dbReference>
<dbReference type="PROSITE" id="PS50893">
    <property type="entry name" value="ABC_TRANSPORTER_2"/>
    <property type="match status" value="1"/>
</dbReference>
<dbReference type="InterPro" id="IPR017871">
    <property type="entry name" value="ABC_transporter-like_CS"/>
</dbReference>
<feature type="domain" description="ABC transporter" evidence="8">
    <location>
        <begin position="355"/>
        <end position="587"/>
    </location>
</feature>
<dbReference type="Gene3D" id="1.20.1560.10">
    <property type="entry name" value="ABC transporter type 1, transmembrane domain"/>
    <property type="match status" value="1"/>
</dbReference>
<dbReference type="AlphaFoldDB" id="A0A9J6P3T6"/>
<evidence type="ECO:0000256" key="1">
    <source>
        <dbReference type="ARBA" id="ARBA00004651"/>
    </source>
</evidence>
<name>A0A9J6P3T6_9CLOT</name>
<dbReference type="GO" id="GO:0005886">
    <property type="term" value="C:plasma membrane"/>
    <property type="evidence" value="ECO:0007669"/>
    <property type="project" value="UniProtKB-SubCell"/>
</dbReference>
<evidence type="ECO:0000256" key="7">
    <source>
        <dbReference type="SAM" id="Phobius"/>
    </source>
</evidence>
<comment type="subcellular location">
    <subcellularLocation>
        <location evidence="1">Cell membrane</location>
        <topology evidence="1">Multi-pass membrane protein</topology>
    </subcellularLocation>
</comment>
<feature type="domain" description="ABC transmembrane type-1" evidence="9">
    <location>
        <begin position="34"/>
        <end position="302"/>
    </location>
</feature>
<evidence type="ECO:0000256" key="2">
    <source>
        <dbReference type="ARBA" id="ARBA00022692"/>
    </source>
</evidence>
<dbReference type="InterPro" id="IPR003593">
    <property type="entry name" value="AAA+_ATPase"/>
</dbReference>
<dbReference type="SUPFAM" id="SSF52540">
    <property type="entry name" value="P-loop containing nucleoside triphosphate hydrolases"/>
    <property type="match status" value="1"/>
</dbReference>
<keyword evidence="4 10" id="KW-0067">ATP-binding</keyword>
<feature type="transmembrane region" description="Helical" evidence="7">
    <location>
        <begin position="24"/>
        <end position="45"/>
    </location>
</feature>
<dbReference type="Pfam" id="PF00005">
    <property type="entry name" value="ABC_tran"/>
    <property type="match status" value="1"/>
</dbReference>
<dbReference type="Proteomes" id="UP001056429">
    <property type="component" value="Unassembled WGS sequence"/>
</dbReference>